<feature type="region of interest" description="Disordered" evidence="3">
    <location>
        <begin position="1368"/>
        <end position="1396"/>
    </location>
</feature>
<feature type="compositionally biased region" description="Low complexity" evidence="3">
    <location>
        <begin position="1300"/>
        <end position="1315"/>
    </location>
</feature>
<dbReference type="GO" id="GO:0007264">
    <property type="term" value="P:small GTPase-mediated signal transduction"/>
    <property type="evidence" value="ECO:0007669"/>
    <property type="project" value="InterPro"/>
</dbReference>
<feature type="domain" description="PH" evidence="4">
    <location>
        <begin position="146"/>
        <end position="252"/>
    </location>
</feature>
<evidence type="ECO:0000313" key="9">
    <source>
        <dbReference type="Proteomes" id="UP000440578"/>
    </source>
</evidence>
<feature type="region of interest" description="Disordered" evidence="3">
    <location>
        <begin position="1"/>
        <end position="106"/>
    </location>
</feature>
<feature type="compositionally biased region" description="Low complexity" evidence="3">
    <location>
        <begin position="1370"/>
        <end position="1379"/>
    </location>
</feature>
<evidence type="ECO:0000313" key="8">
    <source>
        <dbReference type="EMBL" id="KAF0295823.1"/>
    </source>
</evidence>
<dbReference type="InterPro" id="IPR035899">
    <property type="entry name" value="DBL_dom_sf"/>
</dbReference>
<sequence length="1396" mass="156359">MRPGAAPARGTAAAAPGRRDQRPPMGLPVSTNASFTQPTTKTMGLDSSRQNTLRRHASLSRQDSVRSGYVSDRERGYVSDQQGPARPGTQPPAPPAAHQRITRQISSESADSKLCYLTSSEMSDDDRMSLTTAVSDEDEEAAEAFLSVKKWLLRKKHQVELARKRGWKGYWVCLKGTTLLFYPCESREGRSIEQAPKHLIIVDGAIMQSIPEHPKREHIFCLSTAFGDAYLFQAPCQVELENWINSIHSACAAAFARHRGKTGTLHLLQEDIFRLERSIESDSKLKYMADVQLSVVSEQDREELTSQLASYDDSLERLHCEQFRLRCYMASLQGGELPNPKGLLTHVHVSQGLLTHVYVPRGLLTHVSVLQGLLTHVCVPQGLLTHVCVPQGLLTHVCVPQGLLTHVCVPQGLLTHVCVHQGLLTHVCVLQGLLTHVCVPQGLLTHVSRVTKMTLNRLGVFNVSSFHAYICARSPSLLNNLLAGRGATKRRAPMLSRSGSGGGSRSFSHESGDERTYRVRMPDNQYVVIHLREGMTVEDFLISASLKKNLNPMEQFVRVKKRRDMEATNYFVPHHSDLIDTYLQTHEVCEICTKVLFQVELSRSAQDQMWGFSVEAELIENVDRQDELCCYISRVEDRSRAAHNGLIRGDEIMVINGAIVSDLDMMYLESVLQEELALCLMMRSSRTEVPDVANLMKSTDDIIERLVCPPPPSENTVRDDDIDNMIVPSVKSWGRQRSADIEGCPPPPSDTSDRSNVSSVEIENLLKSATLVTGYCRSPAESARGPSPTSSVASSQSQTATPNRHLSDADKLRKVLTELIDTERTYVKHLNSLIDNYLEPLRRESFITPAEINALFGNIPEIVEFQRDFLQSLEEAVEMEPSLGRLETPTQFKNVLFSIGNAFLYHTNSFKLYSSFCASHSRAQKVLHPSEGNQQLQQFLQRQNPRQQHSSTLESYLIKPIQRILKYPLLLQQLRNLADRQSGEHHHLEEALKGMEKVAEHINEMQRIHEEYGAIFDHLFRQHQKSTKMVLPVASPVDLSPGDLLYYGGVEWLNIADFLGKIKKGLELHAMCFVFKTAVVFLCKERLRQKKKLMSAPSKGNPAEVEIIRYQVLIPVTEVQVRASSCRDVENHYLWELIHLKSQIHRRNEKVYHLSNSTSDFRNAFLKTIRQIIRESVRNMSIPVTKASNSTYKTGTLQPSRTLSMRKKMQSKGQRYSAGMSATIDYDNLDGYHEAVSGSETNLRRRSRTMDASSGHPGRPGALGDDGSDVRDDTSRSDVEEEEEALTRRCGQLGRIPNHLSLSTSSTLSAGSTGSQARLIQASNAPEHYQPPHARAAGSPVWKPRGPLLHEARTLPPCSRERVIFDDHPAYAPRPHPAATGARSKTDSLRLAGKHE</sequence>
<dbReference type="InterPro" id="IPR043537">
    <property type="entry name" value="Tiam1/Tiam2/Sif"/>
</dbReference>
<feature type="domain" description="RBD" evidence="7">
    <location>
        <begin position="515"/>
        <end position="582"/>
    </location>
</feature>
<dbReference type="InterPro" id="IPR000219">
    <property type="entry name" value="DH_dom"/>
</dbReference>
<feature type="region of interest" description="Disordered" evidence="3">
    <location>
        <begin position="1237"/>
        <end position="1316"/>
    </location>
</feature>
<dbReference type="SMART" id="SM00233">
    <property type="entry name" value="PH"/>
    <property type="match status" value="2"/>
</dbReference>
<gene>
    <name evidence="8" type="primary">sif_0</name>
    <name evidence="8" type="ORF">FJT64_006701</name>
</gene>
<dbReference type="InterPro" id="IPR003116">
    <property type="entry name" value="RBD_dom"/>
</dbReference>
<feature type="compositionally biased region" description="Polar residues" evidence="3">
    <location>
        <begin position="29"/>
        <end position="51"/>
    </location>
</feature>
<dbReference type="InterPro" id="IPR040655">
    <property type="entry name" value="TIAM1_CC-Ex"/>
</dbReference>
<dbReference type="PROSITE" id="PS50010">
    <property type="entry name" value="DH_2"/>
    <property type="match status" value="1"/>
</dbReference>
<feature type="domain" description="PDZ" evidence="6">
    <location>
        <begin position="598"/>
        <end position="674"/>
    </location>
</feature>
<dbReference type="SMART" id="SM00228">
    <property type="entry name" value="PDZ"/>
    <property type="match status" value="1"/>
</dbReference>
<dbReference type="InterPro" id="IPR036034">
    <property type="entry name" value="PDZ_sf"/>
</dbReference>
<feature type="compositionally biased region" description="Low complexity" evidence="3">
    <location>
        <begin position="1"/>
        <end position="16"/>
    </location>
</feature>
<dbReference type="PROSITE" id="PS50898">
    <property type="entry name" value="RBD"/>
    <property type="match status" value="1"/>
</dbReference>
<keyword evidence="1" id="KW-0344">Guanine-nucleotide releasing factor</keyword>
<dbReference type="PROSITE" id="PS50003">
    <property type="entry name" value="PH_DOMAIN"/>
    <property type="match status" value="1"/>
</dbReference>
<comment type="caution">
    <text evidence="8">The sequence shown here is derived from an EMBL/GenBank/DDBJ whole genome shotgun (WGS) entry which is preliminary data.</text>
</comment>
<dbReference type="CDD" id="cd00160">
    <property type="entry name" value="RhoGEF"/>
    <property type="match status" value="1"/>
</dbReference>
<dbReference type="PROSITE" id="PS50106">
    <property type="entry name" value="PDZ"/>
    <property type="match status" value="1"/>
</dbReference>
<feature type="region of interest" description="Disordered" evidence="3">
    <location>
        <begin position="733"/>
        <end position="757"/>
    </location>
</feature>
<dbReference type="Gene3D" id="2.30.29.30">
    <property type="entry name" value="Pleckstrin-homology domain (PH domain)/Phosphotyrosine-binding domain (PTB)"/>
    <property type="match status" value="2"/>
</dbReference>
<evidence type="ECO:0000259" key="5">
    <source>
        <dbReference type="PROSITE" id="PS50010"/>
    </source>
</evidence>
<dbReference type="Gene3D" id="6.10.140.680">
    <property type="match status" value="2"/>
</dbReference>
<dbReference type="Proteomes" id="UP000440578">
    <property type="component" value="Unassembled WGS sequence"/>
</dbReference>
<dbReference type="GO" id="GO:0005085">
    <property type="term" value="F:guanyl-nucleotide exchange factor activity"/>
    <property type="evidence" value="ECO:0007669"/>
    <property type="project" value="UniProtKB-KW"/>
</dbReference>
<feature type="compositionally biased region" description="Low complexity" evidence="3">
    <location>
        <begin position="786"/>
        <end position="802"/>
    </location>
</feature>
<protein>
    <submittedName>
        <fullName evidence="8">Protein still life, isoforms C/SIF type 2</fullName>
    </submittedName>
</protein>
<evidence type="ECO:0000259" key="4">
    <source>
        <dbReference type="PROSITE" id="PS50003"/>
    </source>
</evidence>
<dbReference type="EMBL" id="VIIS01001596">
    <property type="protein sequence ID" value="KAF0295823.1"/>
    <property type="molecule type" value="Genomic_DNA"/>
</dbReference>
<dbReference type="PANTHER" id="PTHR46001">
    <property type="entry name" value="TIAM (MAMMALIAN TUMOR INVASION AND METASTASIS FACTOR) HOMOLOG"/>
    <property type="match status" value="1"/>
</dbReference>
<dbReference type="Pfam" id="PF00169">
    <property type="entry name" value="PH"/>
    <property type="match status" value="1"/>
</dbReference>
<feature type="region of interest" description="Disordered" evidence="3">
    <location>
        <begin position="492"/>
        <end position="514"/>
    </location>
</feature>
<evidence type="ECO:0000259" key="7">
    <source>
        <dbReference type="PROSITE" id="PS50898"/>
    </source>
</evidence>
<dbReference type="OrthoDB" id="8059989at2759"/>
<reference evidence="8 9" key="1">
    <citation type="submission" date="2019-07" db="EMBL/GenBank/DDBJ databases">
        <title>Draft genome assembly of a fouling barnacle, Amphibalanus amphitrite (Darwin, 1854): The first reference genome for Thecostraca.</title>
        <authorList>
            <person name="Kim W."/>
        </authorList>
    </citation>
    <scope>NUCLEOTIDE SEQUENCE [LARGE SCALE GENOMIC DNA]</scope>
    <source>
        <strain evidence="8">SNU_AA5</strain>
        <tissue evidence="8">Soma without cirri and trophi</tissue>
    </source>
</reference>
<dbReference type="SMART" id="SM00455">
    <property type="entry name" value="RBD"/>
    <property type="match status" value="1"/>
</dbReference>
<dbReference type="Pfam" id="PF18385">
    <property type="entry name" value="Tiam_CC_Ex"/>
    <property type="match status" value="2"/>
</dbReference>
<dbReference type="PANTHER" id="PTHR46001:SF3">
    <property type="entry name" value="PROTEIN STILL LIFE, ISOFORM SIF TYPE 1"/>
    <property type="match status" value="1"/>
</dbReference>
<dbReference type="InterPro" id="IPR001849">
    <property type="entry name" value="PH_domain"/>
</dbReference>
<organism evidence="8 9">
    <name type="scientific">Amphibalanus amphitrite</name>
    <name type="common">Striped barnacle</name>
    <name type="synonym">Balanus amphitrite</name>
    <dbReference type="NCBI Taxonomy" id="1232801"/>
    <lineage>
        <taxon>Eukaryota</taxon>
        <taxon>Metazoa</taxon>
        <taxon>Ecdysozoa</taxon>
        <taxon>Arthropoda</taxon>
        <taxon>Crustacea</taxon>
        <taxon>Multicrustacea</taxon>
        <taxon>Cirripedia</taxon>
        <taxon>Thoracica</taxon>
        <taxon>Thoracicalcarea</taxon>
        <taxon>Balanomorpha</taxon>
        <taxon>Balanoidea</taxon>
        <taxon>Balanidae</taxon>
        <taxon>Amphibalaninae</taxon>
        <taxon>Amphibalanus</taxon>
    </lineage>
</organism>
<dbReference type="CDD" id="cd00136">
    <property type="entry name" value="PDZ_canonical"/>
    <property type="match status" value="1"/>
</dbReference>
<evidence type="ECO:0000259" key="6">
    <source>
        <dbReference type="PROSITE" id="PS50106"/>
    </source>
</evidence>
<dbReference type="Pfam" id="PF23014">
    <property type="entry name" value="PH_Tiam1"/>
    <property type="match status" value="1"/>
</dbReference>
<feature type="compositionally biased region" description="Basic and acidic residues" evidence="3">
    <location>
        <begin position="1268"/>
        <end position="1278"/>
    </location>
</feature>
<accession>A0A6A4VQ95</accession>
<feature type="compositionally biased region" description="Basic and acidic residues" evidence="3">
    <location>
        <begin position="1384"/>
        <end position="1396"/>
    </location>
</feature>
<evidence type="ECO:0000256" key="2">
    <source>
        <dbReference type="ARBA" id="ARBA00022737"/>
    </source>
</evidence>
<name>A0A6A4VQ95_AMPAM</name>
<dbReference type="InterPro" id="IPR011993">
    <property type="entry name" value="PH-like_dom_sf"/>
</dbReference>
<dbReference type="Pfam" id="PF00621">
    <property type="entry name" value="RhoGEF"/>
    <property type="match status" value="1"/>
</dbReference>
<dbReference type="SMART" id="SM00325">
    <property type="entry name" value="RhoGEF"/>
    <property type="match status" value="1"/>
</dbReference>
<proteinExistence type="predicted"/>
<dbReference type="SUPFAM" id="SSF48065">
    <property type="entry name" value="DBL homology domain (DH-domain)"/>
    <property type="match status" value="1"/>
</dbReference>
<dbReference type="InterPro" id="IPR055230">
    <property type="entry name" value="PH_Tiam1/2"/>
</dbReference>
<dbReference type="CDD" id="cd01230">
    <property type="entry name" value="PH1_Tiam1_2"/>
    <property type="match status" value="1"/>
</dbReference>
<feature type="region of interest" description="Disordered" evidence="3">
    <location>
        <begin position="778"/>
        <end position="808"/>
    </location>
</feature>
<keyword evidence="2" id="KW-0677">Repeat</keyword>
<dbReference type="SUPFAM" id="SSF50156">
    <property type="entry name" value="PDZ domain-like"/>
    <property type="match status" value="1"/>
</dbReference>
<dbReference type="SUPFAM" id="SSF50729">
    <property type="entry name" value="PH domain-like"/>
    <property type="match status" value="2"/>
</dbReference>
<dbReference type="Gene3D" id="2.30.42.10">
    <property type="match status" value="1"/>
</dbReference>
<dbReference type="Pfam" id="PF02196">
    <property type="entry name" value="RBD"/>
    <property type="match status" value="1"/>
</dbReference>
<evidence type="ECO:0000256" key="1">
    <source>
        <dbReference type="ARBA" id="ARBA00022658"/>
    </source>
</evidence>
<feature type="domain" description="DH" evidence="5">
    <location>
        <begin position="811"/>
        <end position="1005"/>
    </location>
</feature>
<dbReference type="InterPro" id="IPR001478">
    <property type="entry name" value="PDZ"/>
</dbReference>
<dbReference type="Gene3D" id="1.20.900.10">
    <property type="entry name" value="Dbl homology (DH) domain"/>
    <property type="match status" value="1"/>
</dbReference>
<keyword evidence="9" id="KW-1185">Reference proteome</keyword>
<evidence type="ECO:0000256" key="3">
    <source>
        <dbReference type="SAM" id="MobiDB-lite"/>
    </source>
</evidence>
<dbReference type="CDD" id="cd01255">
    <property type="entry name" value="PH2_Tiam1_2"/>
    <property type="match status" value="1"/>
</dbReference>